<keyword evidence="1" id="KW-0805">Transcription regulation</keyword>
<evidence type="ECO:0000313" key="6">
    <source>
        <dbReference type="EMBL" id="GHF44051.1"/>
    </source>
</evidence>
<gene>
    <name evidence="6" type="ORF">GCM10010218_26710</name>
</gene>
<dbReference type="Gene3D" id="1.10.357.10">
    <property type="entry name" value="Tetracycline Repressor, domain 2"/>
    <property type="match status" value="1"/>
</dbReference>
<dbReference type="PROSITE" id="PS50977">
    <property type="entry name" value="HTH_TETR_2"/>
    <property type="match status" value="1"/>
</dbReference>
<reference evidence="6" key="1">
    <citation type="journal article" date="2014" name="Int. J. Syst. Evol. Microbiol.">
        <title>Complete genome sequence of Corynebacterium casei LMG S-19264T (=DSM 44701T), isolated from a smear-ripened cheese.</title>
        <authorList>
            <consortium name="US DOE Joint Genome Institute (JGI-PGF)"/>
            <person name="Walter F."/>
            <person name="Albersmeier A."/>
            <person name="Kalinowski J."/>
            <person name="Ruckert C."/>
        </authorList>
    </citation>
    <scope>NUCLEOTIDE SEQUENCE</scope>
    <source>
        <strain evidence="6">JCM 4059</strain>
    </source>
</reference>
<protein>
    <submittedName>
        <fullName evidence="6">Gamma-butyrolactone-binding protein</fullName>
    </submittedName>
</protein>
<dbReference type="PANTHER" id="PTHR30055">
    <property type="entry name" value="HTH-TYPE TRANSCRIPTIONAL REGULATOR RUTR"/>
    <property type="match status" value="1"/>
</dbReference>
<evidence type="ECO:0000313" key="7">
    <source>
        <dbReference type="Proteomes" id="UP000638313"/>
    </source>
</evidence>
<dbReference type="GO" id="GO:0000976">
    <property type="term" value="F:transcription cis-regulatory region binding"/>
    <property type="evidence" value="ECO:0007669"/>
    <property type="project" value="TreeGrafter"/>
</dbReference>
<evidence type="ECO:0000259" key="5">
    <source>
        <dbReference type="PROSITE" id="PS50977"/>
    </source>
</evidence>
<keyword evidence="2 4" id="KW-0238">DNA-binding</keyword>
<organism evidence="6 7">
    <name type="scientific">Streptomyces mashuensis</name>
    <dbReference type="NCBI Taxonomy" id="33904"/>
    <lineage>
        <taxon>Bacteria</taxon>
        <taxon>Bacillati</taxon>
        <taxon>Actinomycetota</taxon>
        <taxon>Actinomycetes</taxon>
        <taxon>Kitasatosporales</taxon>
        <taxon>Streptomycetaceae</taxon>
        <taxon>Streptomyces</taxon>
    </lineage>
</organism>
<dbReference type="SUPFAM" id="SSF48498">
    <property type="entry name" value="Tetracyclin repressor-like, C-terminal domain"/>
    <property type="match status" value="1"/>
</dbReference>
<keyword evidence="7" id="KW-1185">Reference proteome</keyword>
<comment type="caution">
    <text evidence="6">The sequence shown here is derived from an EMBL/GenBank/DDBJ whole genome shotgun (WGS) entry which is preliminary data.</text>
</comment>
<feature type="DNA-binding region" description="H-T-H motif" evidence="4">
    <location>
        <begin position="31"/>
        <end position="50"/>
    </location>
</feature>
<evidence type="ECO:0000256" key="3">
    <source>
        <dbReference type="ARBA" id="ARBA00023163"/>
    </source>
</evidence>
<sequence length="225" mass="23888">MAQQERGIRTRRAALQAAAELFAERGYEACTVSDILARAGVTKGALYFHFDSKEALARGILAEQVSVEGVLPQASKLQEWVDVGMALAHRLPGEPLLRAGARLAMDPQMQPLVSEGPWSGWNVVSSGLLAQAKARGEVLPHVDPDVTAKFVISAWTGVMIVSQIATGLADLEQQISVLFRHILPALATPAVLVQLDTAPDRGARVVAAGRRAAEEAREAAAAVSV</sequence>
<keyword evidence="3" id="KW-0804">Transcription</keyword>
<dbReference type="InterPro" id="IPR009057">
    <property type="entry name" value="Homeodomain-like_sf"/>
</dbReference>
<dbReference type="SUPFAM" id="SSF46689">
    <property type="entry name" value="Homeodomain-like"/>
    <property type="match status" value="1"/>
</dbReference>
<proteinExistence type="predicted"/>
<accession>A0A919B3Z0</accession>
<evidence type="ECO:0000256" key="1">
    <source>
        <dbReference type="ARBA" id="ARBA00023015"/>
    </source>
</evidence>
<dbReference type="InterPro" id="IPR036271">
    <property type="entry name" value="Tet_transcr_reg_TetR-rel_C_sf"/>
</dbReference>
<dbReference type="InterPro" id="IPR050109">
    <property type="entry name" value="HTH-type_TetR-like_transc_reg"/>
</dbReference>
<dbReference type="AlphaFoldDB" id="A0A919B3Z0"/>
<dbReference type="PRINTS" id="PR00455">
    <property type="entry name" value="HTHTETR"/>
</dbReference>
<dbReference type="InterPro" id="IPR047923">
    <property type="entry name" value="ArpA-like"/>
</dbReference>
<name>A0A919B3Z0_9ACTN</name>
<evidence type="ECO:0000256" key="4">
    <source>
        <dbReference type="PROSITE-ProRule" id="PRU00335"/>
    </source>
</evidence>
<dbReference type="NCBIfam" id="NF041196">
    <property type="entry name" value="ScbR_bind_reg"/>
    <property type="match status" value="1"/>
</dbReference>
<feature type="domain" description="HTH tetR-type" evidence="5">
    <location>
        <begin position="8"/>
        <end position="68"/>
    </location>
</feature>
<dbReference type="Pfam" id="PF00440">
    <property type="entry name" value="TetR_N"/>
    <property type="match status" value="1"/>
</dbReference>
<dbReference type="RefSeq" id="WP_190129726.1">
    <property type="nucleotide sequence ID" value="NZ_BNBD01000004.1"/>
</dbReference>
<dbReference type="PROSITE" id="PS01081">
    <property type="entry name" value="HTH_TETR_1"/>
    <property type="match status" value="1"/>
</dbReference>
<evidence type="ECO:0000256" key="2">
    <source>
        <dbReference type="ARBA" id="ARBA00023125"/>
    </source>
</evidence>
<dbReference type="InterPro" id="IPR001647">
    <property type="entry name" value="HTH_TetR"/>
</dbReference>
<dbReference type="GO" id="GO:0003700">
    <property type="term" value="F:DNA-binding transcription factor activity"/>
    <property type="evidence" value="ECO:0007669"/>
    <property type="project" value="TreeGrafter"/>
</dbReference>
<reference evidence="6" key="2">
    <citation type="submission" date="2020-09" db="EMBL/GenBank/DDBJ databases">
        <authorList>
            <person name="Sun Q."/>
            <person name="Ohkuma M."/>
        </authorList>
    </citation>
    <scope>NUCLEOTIDE SEQUENCE</scope>
    <source>
        <strain evidence="6">JCM 4059</strain>
    </source>
</reference>
<dbReference type="PANTHER" id="PTHR30055:SF234">
    <property type="entry name" value="HTH-TYPE TRANSCRIPTIONAL REGULATOR BETI"/>
    <property type="match status" value="1"/>
</dbReference>
<dbReference type="EMBL" id="BNBD01000004">
    <property type="protein sequence ID" value="GHF44051.1"/>
    <property type="molecule type" value="Genomic_DNA"/>
</dbReference>
<dbReference type="Proteomes" id="UP000638313">
    <property type="component" value="Unassembled WGS sequence"/>
</dbReference>
<dbReference type="InterPro" id="IPR023772">
    <property type="entry name" value="DNA-bd_HTH_TetR-type_CS"/>
</dbReference>